<evidence type="ECO:0000256" key="6">
    <source>
        <dbReference type="ARBA" id="ARBA00022741"/>
    </source>
</evidence>
<proteinExistence type="inferred from homology"/>
<dbReference type="GO" id="GO:0005524">
    <property type="term" value="F:ATP binding"/>
    <property type="evidence" value="ECO:0007669"/>
    <property type="project" value="UniProtKB-KW"/>
</dbReference>
<keyword evidence="4 10" id="KW-0808">Transferase</keyword>
<gene>
    <name evidence="10" type="primary">nadD</name>
    <name evidence="12" type="ORF">SAMN06295960_0181</name>
</gene>
<comment type="catalytic activity">
    <reaction evidence="9 10">
        <text>nicotinate beta-D-ribonucleotide + ATP + H(+) = deamido-NAD(+) + diphosphate</text>
        <dbReference type="Rhea" id="RHEA:22860"/>
        <dbReference type="ChEBI" id="CHEBI:15378"/>
        <dbReference type="ChEBI" id="CHEBI:30616"/>
        <dbReference type="ChEBI" id="CHEBI:33019"/>
        <dbReference type="ChEBI" id="CHEBI:57502"/>
        <dbReference type="ChEBI" id="CHEBI:58437"/>
        <dbReference type="EC" id="2.7.7.18"/>
    </reaction>
</comment>
<comment type="pathway">
    <text evidence="2 10">Cofactor biosynthesis; NAD(+) biosynthesis; deamido-NAD(+) from nicotinate D-ribonucleotide: step 1/1.</text>
</comment>
<dbReference type="NCBIfam" id="TIGR00482">
    <property type="entry name" value="nicotinate (nicotinamide) nucleotide adenylyltransferase"/>
    <property type="match status" value="1"/>
</dbReference>
<comment type="function">
    <text evidence="1 10">Catalyzes the reversible adenylation of nicotinate mononucleotide (NaMN) to nicotinic acid adenine dinucleotide (NaAD).</text>
</comment>
<name>A0A1X7I6X3_9BACL</name>
<protein>
    <recommendedName>
        <fullName evidence="10">Probable nicotinate-nucleotide adenylyltransferase</fullName>
        <ecNumber evidence="10">2.7.7.18</ecNumber>
    </recommendedName>
    <alternativeName>
        <fullName evidence="10">Deamido-NAD(+) diphosphorylase</fullName>
    </alternativeName>
    <alternativeName>
        <fullName evidence="10">Deamido-NAD(+) pyrophosphorylase</fullName>
    </alternativeName>
    <alternativeName>
        <fullName evidence="10">Nicotinate mononucleotide adenylyltransferase</fullName>
        <shortName evidence="10">NaMN adenylyltransferase</shortName>
    </alternativeName>
</protein>
<keyword evidence="6 10" id="KW-0547">Nucleotide-binding</keyword>
<feature type="domain" description="Cytidyltransferase-like" evidence="11">
    <location>
        <begin position="5"/>
        <end position="179"/>
    </location>
</feature>
<evidence type="ECO:0000256" key="4">
    <source>
        <dbReference type="ARBA" id="ARBA00022679"/>
    </source>
</evidence>
<dbReference type="InterPro" id="IPR005248">
    <property type="entry name" value="NadD/NMNAT"/>
</dbReference>
<dbReference type="Gene3D" id="3.40.50.620">
    <property type="entry name" value="HUPs"/>
    <property type="match status" value="1"/>
</dbReference>
<dbReference type="EC" id="2.7.7.18" evidence="10"/>
<dbReference type="HAMAP" id="MF_00244">
    <property type="entry name" value="NaMN_adenylyltr"/>
    <property type="match status" value="1"/>
</dbReference>
<evidence type="ECO:0000256" key="5">
    <source>
        <dbReference type="ARBA" id="ARBA00022695"/>
    </source>
</evidence>
<accession>A0A1X7I6X3</accession>
<evidence type="ECO:0000313" key="12">
    <source>
        <dbReference type="EMBL" id="SMG10298.1"/>
    </source>
</evidence>
<dbReference type="AlphaFoldDB" id="A0A1X7I6X3"/>
<evidence type="ECO:0000256" key="3">
    <source>
        <dbReference type="ARBA" id="ARBA00022642"/>
    </source>
</evidence>
<dbReference type="CDD" id="cd02165">
    <property type="entry name" value="NMNAT"/>
    <property type="match status" value="1"/>
</dbReference>
<dbReference type="STRING" id="1852522.SAMN06295960_0181"/>
<organism evidence="12 13">
    <name type="scientific">Paenibacillus aquistagni</name>
    <dbReference type="NCBI Taxonomy" id="1852522"/>
    <lineage>
        <taxon>Bacteria</taxon>
        <taxon>Bacillati</taxon>
        <taxon>Bacillota</taxon>
        <taxon>Bacilli</taxon>
        <taxon>Bacillales</taxon>
        <taxon>Paenibacillaceae</taxon>
        <taxon>Paenibacillus</taxon>
    </lineage>
</organism>
<comment type="similarity">
    <text evidence="10">Belongs to the NadD family.</text>
</comment>
<dbReference type="EMBL" id="FXAZ01000001">
    <property type="protein sequence ID" value="SMG10298.1"/>
    <property type="molecule type" value="Genomic_DNA"/>
</dbReference>
<dbReference type="Pfam" id="PF01467">
    <property type="entry name" value="CTP_transf_like"/>
    <property type="match status" value="1"/>
</dbReference>
<dbReference type="Proteomes" id="UP000193834">
    <property type="component" value="Unassembled WGS sequence"/>
</dbReference>
<evidence type="ECO:0000259" key="11">
    <source>
        <dbReference type="Pfam" id="PF01467"/>
    </source>
</evidence>
<evidence type="ECO:0000256" key="7">
    <source>
        <dbReference type="ARBA" id="ARBA00022840"/>
    </source>
</evidence>
<keyword evidence="5 10" id="KW-0548">Nucleotidyltransferase</keyword>
<dbReference type="PANTHER" id="PTHR39321:SF3">
    <property type="entry name" value="PHOSPHOPANTETHEINE ADENYLYLTRANSFERASE"/>
    <property type="match status" value="1"/>
</dbReference>
<evidence type="ECO:0000256" key="2">
    <source>
        <dbReference type="ARBA" id="ARBA00005019"/>
    </source>
</evidence>
<dbReference type="GO" id="GO:0009435">
    <property type="term" value="P:NAD+ biosynthetic process"/>
    <property type="evidence" value="ECO:0007669"/>
    <property type="project" value="UniProtKB-UniRule"/>
</dbReference>
<dbReference type="UniPathway" id="UPA00253">
    <property type="reaction ID" value="UER00332"/>
</dbReference>
<dbReference type="GO" id="GO:0004515">
    <property type="term" value="F:nicotinate-nucleotide adenylyltransferase activity"/>
    <property type="evidence" value="ECO:0007669"/>
    <property type="project" value="UniProtKB-UniRule"/>
</dbReference>
<keyword evidence="7 10" id="KW-0067">ATP-binding</keyword>
<evidence type="ECO:0000256" key="10">
    <source>
        <dbReference type="HAMAP-Rule" id="MF_00244"/>
    </source>
</evidence>
<keyword evidence="8 10" id="KW-0520">NAD</keyword>
<dbReference type="OrthoDB" id="5295945at2"/>
<reference evidence="12 13" key="1">
    <citation type="submission" date="2017-04" db="EMBL/GenBank/DDBJ databases">
        <authorList>
            <person name="Afonso C.L."/>
            <person name="Miller P.J."/>
            <person name="Scott M.A."/>
            <person name="Spackman E."/>
            <person name="Goraichik I."/>
            <person name="Dimitrov K.M."/>
            <person name="Suarez D.L."/>
            <person name="Swayne D.E."/>
        </authorList>
    </citation>
    <scope>NUCLEOTIDE SEQUENCE [LARGE SCALE GENOMIC DNA]</scope>
    <source>
        <strain evidence="12 13">11</strain>
    </source>
</reference>
<dbReference type="PANTHER" id="PTHR39321">
    <property type="entry name" value="NICOTINATE-NUCLEOTIDE ADENYLYLTRANSFERASE-RELATED"/>
    <property type="match status" value="1"/>
</dbReference>
<dbReference type="InterPro" id="IPR014729">
    <property type="entry name" value="Rossmann-like_a/b/a_fold"/>
</dbReference>
<evidence type="ECO:0000256" key="9">
    <source>
        <dbReference type="ARBA" id="ARBA00048721"/>
    </source>
</evidence>
<dbReference type="SUPFAM" id="SSF52374">
    <property type="entry name" value="Nucleotidylyl transferase"/>
    <property type="match status" value="1"/>
</dbReference>
<dbReference type="InterPro" id="IPR004821">
    <property type="entry name" value="Cyt_trans-like"/>
</dbReference>
<evidence type="ECO:0000256" key="8">
    <source>
        <dbReference type="ARBA" id="ARBA00023027"/>
    </source>
</evidence>
<keyword evidence="3 10" id="KW-0662">Pyridine nucleotide biosynthesis</keyword>
<sequence length="219" mass="25388">MRIGIFGSAFDPFTNAHGFTAYSIAERRRLDKVIFVPSADLRSDKELQANNEHRWQMLQLGIQDGPLNQEGASLFEASRIELDATAGTHYTLHTMNQFKEQYPEDELFFIMGADLLPNLHEWRYGDELVSQHRFIVMARGGYDMLEIIARNPLLRRHEMNFDLLHKGLAIEISSTYIREELRMGASLPRYLMPRSVEDYILEHRLYQATSLLPSVTELK</sequence>
<keyword evidence="13" id="KW-1185">Reference proteome</keyword>
<evidence type="ECO:0000256" key="1">
    <source>
        <dbReference type="ARBA" id="ARBA00002324"/>
    </source>
</evidence>
<evidence type="ECO:0000313" key="13">
    <source>
        <dbReference type="Proteomes" id="UP000193834"/>
    </source>
</evidence>
<dbReference type="RefSeq" id="WP_085492482.1">
    <property type="nucleotide sequence ID" value="NZ_FXAZ01000001.1"/>
</dbReference>